<dbReference type="Proteomes" id="UP000185207">
    <property type="component" value="Unassembled WGS sequence"/>
</dbReference>
<dbReference type="PROSITE" id="PS51257">
    <property type="entry name" value="PROKAR_LIPOPROTEIN"/>
    <property type="match status" value="1"/>
</dbReference>
<evidence type="ECO:0008006" key="3">
    <source>
        <dbReference type="Google" id="ProtNLM"/>
    </source>
</evidence>
<evidence type="ECO:0000313" key="2">
    <source>
        <dbReference type="Proteomes" id="UP000185207"/>
    </source>
</evidence>
<keyword evidence="2" id="KW-1185">Reference proteome</keyword>
<name>A0A1N6IIR7_9FLAO</name>
<reference evidence="2" key="1">
    <citation type="submission" date="2016-11" db="EMBL/GenBank/DDBJ databases">
        <authorList>
            <person name="Varghese N."/>
            <person name="Submissions S."/>
        </authorList>
    </citation>
    <scope>NUCLEOTIDE SEQUENCE [LARGE SCALE GENOMIC DNA]</scope>
    <source>
        <strain evidence="2">DSM 27623</strain>
    </source>
</reference>
<organism evidence="1 2">
    <name type="scientific">Epilithonimonas zeae</name>
    <dbReference type="NCBI Taxonomy" id="1416779"/>
    <lineage>
        <taxon>Bacteria</taxon>
        <taxon>Pseudomonadati</taxon>
        <taxon>Bacteroidota</taxon>
        <taxon>Flavobacteriia</taxon>
        <taxon>Flavobacteriales</taxon>
        <taxon>Weeksellaceae</taxon>
        <taxon>Chryseobacterium group</taxon>
        <taxon>Epilithonimonas</taxon>
    </lineage>
</organism>
<dbReference type="AlphaFoldDB" id="A0A1N6IIR7"/>
<accession>A0A1N6IIR7</accession>
<dbReference type="RefSeq" id="WP_074235878.1">
    <property type="nucleotide sequence ID" value="NZ_FSRK01000002.1"/>
</dbReference>
<protein>
    <recommendedName>
        <fullName evidence="3">DUF5780 domain-containing protein</fullName>
    </recommendedName>
</protein>
<dbReference type="OrthoDB" id="794301at2"/>
<proteinExistence type="predicted"/>
<gene>
    <name evidence="1" type="ORF">SAMN05444409_2708</name>
</gene>
<evidence type="ECO:0000313" key="1">
    <source>
        <dbReference type="EMBL" id="SIO31924.1"/>
    </source>
</evidence>
<sequence length="161" mass="18261">MKSLSIILITILLISCKKEEKKYSPEIEMKAQLIVDSITKSVKKESALENKEQSDAPVKVMNSRFIEKEYSNYKDVELTYKNISNKDIKAIKFEWYGEDSFGEPADMGITDGNGGGFDDDVLKAGKKRTSEWNVLSRNGDKILTARAYEVVYTDGTKWKAK</sequence>
<dbReference type="EMBL" id="FSRK01000002">
    <property type="protein sequence ID" value="SIO31924.1"/>
    <property type="molecule type" value="Genomic_DNA"/>
</dbReference>